<dbReference type="PRINTS" id="PR00081">
    <property type="entry name" value="GDHRDH"/>
</dbReference>
<dbReference type="PANTHER" id="PTHR24321:SF8">
    <property type="entry name" value="ESTRADIOL 17-BETA-DEHYDROGENASE 8-RELATED"/>
    <property type="match status" value="1"/>
</dbReference>
<dbReference type="GO" id="GO:0016491">
    <property type="term" value="F:oxidoreductase activity"/>
    <property type="evidence" value="ECO:0007669"/>
    <property type="project" value="UniProtKB-KW"/>
</dbReference>
<protein>
    <submittedName>
        <fullName evidence="3">Oxidoreductase</fullName>
    </submittedName>
</protein>
<dbReference type="FunFam" id="3.40.50.720:FF:000084">
    <property type="entry name" value="Short-chain dehydrogenase reductase"/>
    <property type="match status" value="1"/>
</dbReference>
<gene>
    <name evidence="3" type="ORF">A8V01_06575</name>
</gene>
<dbReference type="Pfam" id="PF13561">
    <property type="entry name" value="adh_short_C2"/>
    <property type="match status" value="1"/>
</dbReference>
<dbReference type="RefSeq" id="WP_103097784.1">
    <property type="nucleotide sequence ID" value="NZ_LYMM01000051.1"/>
</dbReference>
<accession>A0A2K2FX84</accession>
<dbReference type="InterPro" id="IPR020904">
    <property type="entry name" value="Sc_DH/Rdtase_CS"/>
</dbReference>
<dbReference type="InterPro" id="IPR036291">
    <property type="entry name" value="NAD(P)-bd_dom_sf"/>
</dbReference>
<keyword evidence="2" id="KW-0560">Oxidoreductase</keyword>
<dbReference type="InterPro" id="IPR002347">
    <property type="entry name" value="SDR_fam"/>
</dbReference>
<reference evidence="3 4" key="1">
    <citation type="submission" date="2016-05" db="EMBL/GenBank/DDBJ databases">
        <title>Complete genome sequence of Novosphingobium guangzhouense SA925(T).</title>
        <authorList>
            <person name="Sha S."/>
        </authorList>
    </citation>
    <scope>NUCLEOTIDE SEQUENCE [LARGE SCALE GENOMIC DNA]</scope>
    <source>
        <strain evidence="3 4">SA925</strain>
    </source>
</reference>
<dbReference type="PANTHER" id="PTHR24321">
    <property type="entry name" value="DEHYDROGENASES, SHORT CHAIN"/>
    <property type="match status" value="1"/>
</dbReference>
<sequence length="274" mass="28289">MSGRFDGKVAVVTGSGRAGGLGEGIARRLAAEGAAVVISDIGAQADAATPGSMIGSSAEMDAIAASLPKASTFPCDVRDPDQVRALARHAADTHGSLDIWVNNAGIGYIMKPMMEVSADEWRAVIDVNLTGAWYGLQAAAEIMIAQGKGGRVVNIASQAAKSGFMHAQAYTASKHGLVGLVRSASIELGAHGITVNNVCPNHVTTGLGKWQNEHFAEVQGISVDEYLANMAARIPMGRPGMPEDTAAAVAFLCSDEAIYITGESMNVSGGEEPH</sequence>
<organism evidence="3 4">
    <name type="scientific">Novosphingobium guangzhouense</name>
    <dbReference type="NCBI Taxonomy" id="1850347"/>
    <lineage>
        <taxon>Bacteria</taxon>
        <taxon>Pseudomonadati</taxon>
        <taxon>Pseudomonadota</taxon>
        <taxon>Alphaproteobacteria</taxon>
        <taxon>Sphingomonadales</taxon>
        <taxon>Sphingomonadaceae</taxon>
        <taxon>Novosphingobium</taxon>
    </lineage>
</organism>
<dbReference type="EMBL" id="LYMM01000051">
    <property type="protein sequence ID" value="PNU03383.1"/>
    <property type="molecule type" value="Genomic_DNA"/>
</dbReference>
<dbReference type="OrthoDB" id="7500984at2"/>
<comment type="caution">
    <text evidence="3">The sequence shown here is derived from an EMBL/GenBank/DDBJ whole genome shotgun (WGS) entry which is preliminary data.</text>
</comment>
<dbReference type="Gene3D" id="3.40.50.720">
    <property type="entry name" value="NAD(P)-binding Rossmann-like Domain"/>
    <property type="match status" value="1"/>
</dbReference>
<dbReference type="AlphaFoldDB" id="A0A2K2FX84"/>
<keyword evidence="4" id="KW-1185">Reference proteome</keyword>
<dbReference type="SUPFAM" id="SSF51735">
    <property type="entry name" value="NAD(P)-binding Rossmann-fold domains"/>
    <property type="match status" value="1"/>
</dbReference>
<dbReference type="PRINTS" id="PR00080">
    <property type="entry name" value="SDRFAMILY"/>
</dbReference>
<dbReference type="Proteomes" id="UP000236327">
    <property type="component" value="Unassembled WGS sequence"/>
</dbReference>
<proteinExistence type="inferred from homology"/>
<evidence type="ECO:0000256" key="1">
    <source>
        <dbReference type="ARBA" id="ARBA00006484"/>
    </source>
</evidence>
<evidence type="ECO:0000256" key="2">
    <source>
        <dbReference type="ARBA" id="ARBA00023002"/>
    </source>
</evidence>
<dbReference type="PROSITE" id="PS00061">
    <property type="entry name" value="ADH_SHORT"/>
    <property type="match status" value="1"/>
</dbReference>
<evidence type="ECO:0000313" key="4">
    <source>
        <dbReference type="Proteomes" id="UP000236327"/>
    </source>
</evidence>
<dbReference type="CDD" id="cd05233">
    <property type="entry name" value="SDR_c"/>
    <property type="match status" value="1"/>
</dbReference>
<comment type="similarity">
    <text evidence="1">Belongs to the short-chain dehydrogenases/reductases (SDR) family.</text>
</comment>
<name>A0A2K2FX84_9SPHN</name>
<evidence type="ECO:0000313" key="3">
    <source>
        <dbReference type="EMBL" id="PNU03383.1"/>
    </source>
</evidence>